<name>A0A974HAL0_XENLA</name>
<reference evidence="2" key="2">
    <citation type="submission" date="2016-05" db="EMBL/GenBank/DDBJ databases">
        <title>WGS assembly of Xenopus laevis.</title>
        <authorList>
            <person name="Session A."/>
            <person name="Uno Y."/>
            <person name="Kwon T."/>
            <person name="Chapman J."/>
            <person name="Toyoda A."/>
            <person name="Takahashi S."/>
            <person name="Fukui A."/>
            <person name="Hikosaka A."/>
            <person name="Putnam N."/>
            <person name="Stites J."/>
            <person name="Van Heeringen S."/>
            <person name="Quigley I."/>
            <person name="Heinz S."/>
            <person name="Hellsten U."/>
            <person name="Lyons J."/>
            <person name="Suzuki A."/>
            <person name="Kondo M."/>
            <person name="Ogino H."/>
            <person name="Ochi H."/>
            <person name="Bogdanovic O."/>
            <person name="Lister R."/>
            <person name="Georgiou G."/>
            <person name="Paranjpe S."/>
            <person name="Van Kruijsbergen I."/>
            <person name="Mozaffari S."/>
            <person name="Shu S."/>
            <person name="Schmutz J."/>
            <person name="Jenkins J."/>
            <person name="Grimwood J."/>
            <person name="Carlson J."/>
            <person name="Mitros T."/>
            <person name="Simakov O."/>
            <person name="Heald R."/>
            <person name="Miller K."/>
            <person name="Haudenschild C."/>
            <person name="Kuroki Y."/>
            <person name="Tanaka T."/>
            <person name="Michiue T."/>
            <person name="Watanabe M."/>
            <person name="Kinoshita T."/>
            <person name="Ohta Y."/>
            <person name="Mawaribuchi S."/>
            <person name="Suzuki Y."/>
            <person name="Haramoto Y."/>
            <person name="Yamamoto T."/>
            <person name="Takagi C."/>
            <person name="Kitzman J."/>
            <person name="Shendure J."/>
            <person name="Nakayama T."/>
            <person name="Izutsu Y."/>
            <person name="Robert J."/>
            <person name="Dichmann D."/>
            <person name="Flajnik M."/>
            <person name="Houston D."/>
            <person name="Marcotte E."/>
            <person name="Wallingford J."/>
            <person name="Ito Y."/>
            <person name="Asashima M."/>
            <person name="Ueno N."/>
            <person name="Matsuda Y."/>
            <person name="Jan Veenstra G."/>
            <person name="Fujiyama A."/>
            <person name="Harland R."/>
            <person name="Taira M."/>
            <person name="Rokhsar D.S."/>
        </authorList>
    </citation>
    <scope>NUCLEOTIDE SEQUENCE</scope>
    <source>
        <strain evidence="2">J</strain>
        <tissue evidence="2">Blood</tissue>
    </source>
</reference>
<feature type="non-terminal residue" evidence="2">
    <location>
        <position position="1"/>
    </location>
</feature>
<evidence type="ECO:0000313" key="2">
    <source>
        <dbReference type="EMBL" id="OCT70922.1"/>
    </source>
</evidence>
<proteinExistence type="predicted"/>
<evidence type="ECO:0000256" key="1">
    <source>
        <dbReference type="SAM" id="MobiDB-lite"/>
    </source>
</evidence>
<sequence length="29" mass="3517">MSDHKRKHNKKLMATKVPEVRDVTRIERI</sequence>
<feature type="compositionally biased region" description="Basic and acidic residues" evidence="1">
    <location>
        <begin position="18"/>
        <end position="29"/>
    </location>
</feature>
<evidence type="ECO:0000313" key="3">
    <source>
        <dbReference type="Proteomes" id="UP000694892"/>
    </source>
</evidence>
<accession>A0A974HAL0</accession>
<feature type="compositionally biased region" description="Basic residues" evidence="1">
    <location>
        <begin position="1"/>
        <end position="13"/>
    </location>
</feature>
<organism evidence="2 3">
    <name type="scientific">Xenopus laevis</name>
    <name type="common">African clawed frog</name>
    <dbReference type="NCBI Taxonomy" id="8355"/>
    <lineage>
        <taxon>Eukaryota</taxon>
        <taxon>Metazoa</taxon>
        <taxon>Chordata</taxon>
        <taxon>Craniata</taxon>
        <taxon>Vertebrata</taxon>
        <taxon>Euteleostomi</taxon>
        <taxon>Amphibia</taxon>
        <taxon>Batrachia</taxon>
        <taxon>Anura</taxon>
        <taxon>Pipoidea</taxon>
        <taxon>Pipidae</taxon>
        <taxon>Xenopodinae</taxon>
        <taxon>Xenopus</taxon>
        <taxon>Xenopus</taxon>
    </lineage>
</organism>
<gene>
    <name evidence="2" type="ORF">XELAEV_180378472mg</name>
</gene>
<dbReference type="EMBL" id="CM004479">
    <property type="protein sequence ID" value="OCT70921.1"/>
    <property type="molecule type" value="Genomic_DNA"/>
</dbReference>
<dbReference type="AlphaFoldDB" id="A0A974HAL0"/>
<dbReference type="EMBL" id="CM004479">
    <property type="protein sequence ID" value="OCT70922.1"/>
    <property type="molecule type" value="Genomic_DNA"/>
</dbReference>
<reference evidence="3" key="1">
    <citation type="journal article" date="2016" name="Nature">
        <title>Genome evolution in the allotetraploid frog Xenopus laevis.</title>
        <authorList>
            <person name="Session A.M."/>
            <person name="Uno Y."/>
            <person name="Kwon T."/>
            <person name="Chapman J.A."/>
            <person name="Toyoda A."/>
            <person name="Takahashi S."/>
            <person name="Fukui A."/>
            <person name="Hikosaka A."/>
            <person name="Suzuki A."/>
            <person name="Kondo M."/>
            <person name="van Heeringen S.J."/>
            <person name="Quigley I."/>
            <person name="Heinz S."/>
            <person name="Ogino H."/>
            <person name="Ochi H."/>
            <person name="Hellsten U."/>
            <person name="Lyons J.B."/>
            <person name="Simakov O."/>
            <person name="Putnam N."/>
            <person name="Stites J."/>
            <person name="Kuroki Y."/>
            <person name="Tanaka T."/>
            <person name="Michiue T."/>
            <person name="Watanabe M."/>
            <person name="Bogdanovic O."/>
            <person name="Lister R."/>
            <person name="Georgiou G."/>
            <person name="Paranjpe S.S."/>
            <person name="van Kruijsbergen I."/>
            <person name="Shu S."/>
            <person name="Carlson J."/>
            <person name="Kinoshita T."/>
            <person name="Ohta Y."/>
            <person name="Mawaribuchi S."/>
            <person name="Jenkins J."/>
            <person name="Grimwood J."/>
            <person name="Schmutz J."/>
            <person name="Mitros T."/>
            <person name="Mozaffari S.V."/>
            <person name="Suzuki Y."/>
            <person name="Haramoto Y."/>
            <person name="Yamamoto T.S."/>
            <person name="Takagi C."/>
            <person name="Heald R."/>
            <person name="Miller K."/>
            <person name="Haudenschild C."/>
            <person name="Kitzman J."/>
            <person name="Nakayama T."/>
            <person name="Izutsu Y."/>
            <person name="Robert J."/>
            <person name="Fortriede J."/>
            <person name="Burns K."/>
            <person name="Lotay V."/>
            <person name="Karimi K."/>
            <person name="Yasuoka Y."/>
            <person name="Dichmann D.S."/>
            <person name="Flajnik M.F."/>
            <person name="Houston D.W."/>
            <person name="Shendure J."/>
            <person name="DuPasquier L."/>
            <person name="Vize P.D."/>
            <person name="Zorn A.M."/>
            <person name="Ito M."/>
            <person name="Marcotte E.M."/>
            <person name="Wallingford J.B."/>
            <person name="Ito Y."/>
            <person name="Asashima M."/>
            <person name="Ueno N."/>
            <person name="Matsuda Y."/>
            <person name="Veenstra G.J."/>
            <person name="Fujiyama A."/>
            <person name="Harland R.M."/>
            <person name="Taira M."/>
            <person name="Rokhsar D.S."/>
        </authorList>
    </citation>
    <scope>NUCLEOTIDE SEQUENCE [LARGE SCALE GENOMIC DNA]</scope>
    <source>
        <strain evidence="3">J</strain>
    </source>
</reference>
<dbReference type="Proteomes" id="UP000694892">
    <property type="component" value="Chromosome 7S"/>
</dbReference>
<feature type="non-terminal residue" evidence="2">
    <location>
        <position position="29"/>
    </location>
</feature>
<protein>
    <submittedName>
        <fullName evidence="2">Uncharacterized protein</fullName>
    </submittedName>
</protein>
<feature type="region of interest" description="Disordered" evidence="1">
    <location>
        <begin position="1"/>
        <end position="29"/>
    </location>
</feature>